<dbReference type="EMBL" id="KZ150193">
    <property type="protein sequence ID" value="PZC72379.1"/>
    <property type="molecule type" value="Genomic_DNA"/>
</dbReference>
<evidence type="ECO:0000313" key="3">
    <source>
        <dbReference type="Proteomes" id="UP000249218"/>
    </source>
</evidence>
<feature type="transmembrane region" description="Helical" evidence="1">
    <location>
        <begin position="149"/>
        <end position="173"/>
    </location>
</feature>
<feature type="transmembrane region" description="Helical" evidence="1">
    <location>
        <begin position="61"/>
        <end position="82"/>
    </location>
</feature>
<gene>
    <name evidence="2" type="primary">HaOG200887</name>
    <name evidence="2" type="ORF">B5X24_HaOG200887</name>
</gene>
<name>A0A2W1B9Y3_HELAM</name>
<evidence type="ECO:0000256" key="1">
    <source>
        <dbReference type="SAM" id="Phobius"/>
    </source>
</evidence>
<feature type="transmembrane region" description="Helical" evidence="1">
    <location>
        <begin position="37"/>
        <end position="55"/>
    </location>
</feature>
<sequence length="236" mass="27235">MTDDTLVCDIKNVLFIRFAFGFRQNFNGSSKIKRLSYLYTIFFSLLFTALTLFSNDLSYHSLSYLILALTEYFVLFTVSFLTKDEYIQRNFKLIYGLDTLPGAKKIFQNLEYFLKVSFVLGLANILFFATMICFRISGLCSIANLLSFFYILLHRLACDLGDYVLIMFIGLLYSRVKLLRNYLVTKSANTAWDRYSVKQFINMYESLANTIHDSAAPVKVTVCFSMYSSSLELSIN</sequence>
<keyword evidence="3" id="KW-1185">Reference proteome</keyword>
<accession>A0A2W1B9Y3</accession>
<organism evidence="2 3">
    <name type="scientific">Helicoverpa armigera</name>
    <name type="common">Cotton bollworm</name>
    <name type="synonym">Heliothis armigera</name>
    <dbReference type="NCBI Taxonomy" id="29058"/>
    <lineage>
        <taxon>Eukaryota</taxon>
        <taxon>Metazoa</taxon>
        <taxon>Ecdysozoa</taxon>
        <taxon>Arthropoda</taxon>
        <taxon>Hexapoda</taxon>
        <taxon>Insecta</taxon>
        <taxon>Pterygota</taxon>
        <taxon>Neoptera</taxon>
        <taxon>Endopterygota</taxon>
        <taxon>Lepidoptera</taxon>
        <taxon>Glossata</taxon>
        <taxon>Ditrysia</taxon>
        <taxon>Noctuoidea</taxon>
        <taxon>Noctuidae</taxon>
        <taxon>Heliothinae</taxon>
        <taxon>Helicoverpa</taxon>
    </lineage>
</organism>
<dbReference type="AlphaFoldDB" id="A0A2W1B9Y3"/>
<keyword evidence="1" id="KW-1133">Transmembrane helix</keyword>
<keyword evidence="1" id="KW-0472">Membrane</keyword>
<reference evidence="2 3" key="1">
    <citation type="journal article" date="2017" name="BMC Biol.">
        <title>Genomic innovations, transcriptional plasticity and gene loss underlying the evolution and divergence of two highly polyphagous and invasive Helicoverpa pest species.</title>
        <authorList>
            <person name="Pearce S.L."/>
            <person name="Clarke D.F."/>
            <person name="East P.D."/>
            <person name="Elfekih S."/>
            <person name="Gordon K.H."/>
            <person name="Jermiin L.S."/>
            <person name="McGaughran A."/>
            <person name="Oakeshott J.G."/>
            <person name="Papanikolaou A."/>
            <person name="Perera O.P."/>
            <person name="Rane R.V."/>
            <person name="Richards S."/>
            <person name="Tay W.T."/>
            <person name="Walsh T.K."/>
            <person name="Anderson A."/>
            <person name="Anderson C.J."/>
            <person name="Asgari S."/>
            <person name="Board P.G."/>
            <person name="Bretschneider A."/>
            <person name="Campbell P.M."/>
            <person name="Chertemps T."/>
            <person name="Christeller J.T."/>
            <person name="Coppin C.W."/>
            <person name="Downes S.J."/>
            <person name="Duan G."/>
            <person name="Farnsworth C.A."/>
            <person name="Good R.T."/>
            <person name="Han L.B."/>
            <person name="Han Y.C."/>
            <person name="Hatje K."/>
            <person name="Horne I."/>
            <person name="Huang Y.P."/>
            <person name="Hughes D.S."/>
            <person name="Jacquin-Joly E."/>
            <person name="James W."/>
            <person name="Jhangiani S."/>
            <person name="Kollmar M."/>
            <person name="Kuwar S.S."/>
            <person name="Li S."/>
            <person name="Liu N.Y."/>
            <person name="Maibeche M.T."/>
            <person name="Miller J.R."/>
            <person name="Montagne N."/>
            <person name="Perry T."/>
            <person name="Qu J."/>
            <person name="Song S.V."/>
            <person name="Sutton G.G."/>
            <person name="Vogel H."/>
            <person name="Walenz B.P."/>
            <person name="Xu W."/>
            <person name="Zhang H.J."/>
            <person name="Zou Z."/>
            <person name="Batterham P."/>
            <person name="Edwards O.R."/>
            <person name="Feyereisen R."/>
            <person name="Gibbs R.A."/>
            <person name="Heckel D.G."/>
            <person name="McGrath A."/>
            <person name="Robin C."/>
            <person name="Scherer S.E."/>
            <person name="Worley K.C."/>
            <person name="Wu Y.D."/>
        </authorList>
    </citation>
    <scope>NUCLEOTIDE SEQUENCE [LARGE SCALE GENOMIC DNA]</scope>
    <source>
        <strain evidence="2">Harm_GR_Male_#8</strain>
        <tissue evidence="2">Whole organism</tissue>
    </source>
</reference>
<protein>
    <recommendedName>
        <fullName evidence="4">Gustatory receptor</fullName>
    </recommendedName>
</protein>
<dbReference type="Proteomes" id="UP000249218">
    <property type="component" value="Unassembled WGS sequence"/>
</dbReference>
<keyword evidence="1" id="KW-0812">Transmembrane</keyword>
<evidence type="ECO:0000313" key="2">
    <source>
        <dbReference type="EMBL" id="PZC72379.1"/>
    </source>
</evidence>
<feature type="transmembrane region" description="Helical" evidence="1">
    <location>
        <begin position="112"/>
        <end position="137"/>
    </location>
</feature>
<proteinExistence type="predicted"/>
<evidence type="ECO:0008006" key="4">
    <source>
        <dbReference type="Google" id="ProtNLM"/>
    </source>
</evidence>